<dbReference type="AlphaFoldDB" id="A0AAW7M3L6"/>
<dbReference type="EMBL" id="JAUHQC010000004">
    <property type="protein sequence ID" value="MDN4532174.1"/>
    <property type="molecule type" value="Genomic_DNA"/>
</dbReference>
<gene>
    <name evidence="2" type="ORF">QYH67_01050</name>
</gene>
<evidence type="ECO:0000313" key="3">
    <source>
        <dbReference type="Proteomes" id="UP001171687"/>
    </source>
</evidence>
<proteinExistence type="predicted"/>
<comment type="caution">
    <text evidence="2">The sequence shown here is derived from an EMBL/GenBank/DDBJ whole genome shotgun (WGS) entry which is preliminary data.</text>
</comment>
<name>A0AAW7M3L6_9STAP</name>
<organism evidence="2 3">
    <name type="scientific">Staphylococcus auricularis</name>
    <dbReference type="NCBI Taxonomy" id="29379"/>
    <lineage>
        <taxon>Bacteria</taxon>
        <taxon>Bacillati</taxon>
        <taxon>Bacillota</taxon>
        <taxon>Bacilli</taxon>
        <taxon>Bacillales</taxon>
        <taxon>Staphylococcaceae</taxon>
        <taxon>Staphylococcus</taxon>
    </lineage>
</organism>
<dbReference type="InterPro" id="IPR006448">
    <property type="entry name" value="Phage_term_ssu_P27"/>
</dbReference>
<accession>A0AAW7M3L6</accession>
<evidence type="ECO:0000256" key="1">
    <source>
        <dbReference type="SAM" id="MobiDB-lite"/>
    </source>
</evidence>
<protein>
    <submittedName>
        <fullName evidence="2">P27 family phage terminase small subunit</fullName>
    </submittedName>
</protein>
<evidence type="ECO:0000313" key="2">
    <source>
        <dbReference type="EMBL" id="MDN4532174.1"/>
    </source>
</evidence>
<feature type="region of interest" description="Disordered" evidence="1">
    <location>
        <begin position="80"/>
        <end position="100"/>
    </location>
</feature>
<dbReference type="Proteomes" id="UP001171687">
    <property type="component" value="Unassembled WGS sequence"/>
</dbReference>
<sequence length="100" mass="11592">MDGNELRNYLESQLDMDNQVNVEKVDRYIQLVEVFRELRKAIDEHGYIVKTENASQTFLKPNPALSELNKVSNSINALEKSFKLDQPENDKPKKRDLLNG</sequence>
<dbReference type="RefSeq" id="WP_150888726.1">
    <property type="nucleotide sequence ID" value="NZ_CAKZJA010000021.1"/>
</dbReference>
<reference evidence="2" key="1">
    <citation type="submission" date="2023-07" db="EMBL/GenBank/DDBJ databases">
        <title>Evaluation of the beneficial properties of pineapple isolates.</title>
        <authorList>
            <person name="Adefiranye O."/>
        </authorList>
    </citation>
    <scope>NUCLEOTIDE SEQUENCE</scope>
    <source>
        <strain evidence="2">PAPLE_T1</strain>
    </source>
</reference>
<dbReference type="Pfam" id="PF05119">
    <property type="entry name" value="Terminase_4"/>
    <property type="match status" value="1"/>
</dbReference>